<evidence type="ECO:0000256" key="1">
    <source>
        <dbReference type="SAM" id="SignalP"/>
    </source>
</evidence>
<dbReference type="Pfam" id="PF11937">
    <property type="entry name" value="DUF3455"/>
    <property type="match status" value="1"/>
</dbReference>
<dbReference type="PANTHER" id="PTHR35567">
    <property type="entry name" value="MALATE DEHYDROGENASE (AFU_ORTHOLOGUE AFUA_2G13800)"/>
    <property type="match status" value="1"/>
</dbReference>
<keyword evidence="1" id="KW-0732">Signal</keyword>
<evidence type="ECO:0000313" key="2">
    <source>
        <dbReference type="EMBL" id="KAJ7104394.1"/>
    </source>
</evidence>
<feature type="chain" id="PRO_5042149946" evidence="1">
    <location>
        <begin position="17"/>
        <end position="228"/>
    </location>
</feature>
<dbReference type="PANTHER" id="PTHR35567:SF1">
    <property type="entry name" value="CONSERVED FUNGAL PROTEIN (AFU_ORTHOLOGUE AFUA_1G14230)"/>
    <property type="match status" value="1"/>
</dbReference>
<name>A0AAD6UN94_9AGAR</name>
<feature type="signal peptide" evidence="1">
    <location>
        <begin position="1"/>
        <end position="16"/>
    </location>
</feature>
<sequence length="228" mass="23768">MLALTLLPLFLSCVAASEHRGGPPRCDISAAKISLPPNQTMLVAPKEGPSFIGLAIGIQNYTCADSGTFTNIGAVAELFDVSCLSGTPEFPSLANIVFSVWDSAPPATGIFQVIDFLAKLKASFVLGQHYFVTSPSGTGISPKWDFTSASLAGHPNAFVIGAKVGDIVAPTGPPDVDWLSLVDAEGDLATQIFRVNTVGGLPPTSCVPGSSEITVKYSSLYWLYGSSV</sequence>
<proteinExistence type="predicted"/>
<gene>
    <name evidence="2" type="ORF">B0H15DRAFT_942388</name>
</gene>
<comment type="caution">
    <text evidence="2">The sequence shown here is derived from an EMBL/GenBank/DDBJ whole genome shotgun (WGS) entry which is preliminary data.</text>
</comment>
<dbReference type="Proteomes" id="UP001222325">
    <property type="component" value="Unassembled WGS sequence"/>
</dbReference>
<keyword evidence="3" id="KW-1185">Reference proteome</keyword>
<accession>A0AAD6UN94</accession>
<dbReference type="InterPro" id="IPR021851">
    <property type="entry name" value="DUF3455"/>
</dbReference>
<reference evidence="2" key="1">
    <citation type="submission" date="2023-03" db="EMBL/GenBank/DDBJ databases">
        <title>Massive genome expansion in bonnet fungi (Mycena s.s.) driven by repeated elements and novel gene families across ecological guilds.</title>
        <authorList>
            <consortium name="Lawrence Berkeley National Laboratory"/>
            <person name="Harder C.B."/>
            <person name="Miyauchi S."/>
            <person name="Viragh M."/>
            <person name="Kuo A."/>
            <person name="Thoen E."/>
            <person name="Andreopoulos B."/>
            <person name="Lu D."/>
            <person name="Skrede I."/>
            <person name="Drula E."/>
            <person name="Henrissat B."/>
            <person name="Morin E."/>
            <person name="Kohler A."/>
            <person name="Barry K."/>
            <person name="LaButti K."/>
            <person name="Morin E."/>
            <person name="Salamov A."/>
            <person name="Lipzen A."/>
            <person name="Mereny Z."/>
            <person name="Hegedus B."/>
            <person name="Baldrian P."/>
            <person name="Stursova M."/>
            <person name="Weitz H."/>
            <person name="Taylor A."/>
            <person name="Grigoriev I.V."/>
            <person name="Nagy L.G."/>
            <person name="Martin F."/>
            <person name="Kauserud H."/>
        </authorList>
    </citation>
    <scope>NUCLEOTIDE SEQUENCE</scope>
    <source>
        <strain evidence="2">CBHHK173m</strain>
    </source>
</reference>
<dbReference type="EMBL" id="JARJCN010000001">
    <property type="protein sequence ID" value="KAJ7104394.1"/>
    <property type="molecule type" value="Genomic_DNA"/>
</dbReference>
<evidence type="ECO:0000313" key="3">
    <source>
        <dbReference type="Proteomes" id="UP001222325"/>
    </source>
</evidence>
<protein>
    <submittedName>
        <fullName evidence="2">Malate dehydrogenase</fullName>
    </submittedName>
</protein>
<organism evidence="2 3">
    <name type="scientific">Mycena belliarum</name>
    <dbReference type="NCBI Taxonomy" id="1033014"/>
    <lineage>
        <taxon>Eukaryota</taxon>
        <taxon>Fungi</taxon>
        <taxon>Dikarya</taxon>
        <taxon>Basidiomycota</taxon>
        <taxon>Agaricomycotina</taxon>
        <taxon>Agaricomycetes</taxon>
        <taxon>Agaricomycetidae</taxon>
        <taxon>Agaricales</taxon>
        <taxon>Marasmiineae</taxon>
        <taxon>Mycenaceae</taxon>
        <taxon>Mycena</taxon>
    </lineage>
</organism>
<dbReference type="AlphaFoldDB" id="A0AAD6UN94"/>